<evidence type="ECO:0000313" key="4">
    <source>
        <dbReference type="Proteomes" id="UP001522462"/>
    </source>
</evidence>
<dbReference type="Proteomes" id="UP001522462">
    <property type="component" value="Unassembled WGS sequence"/>
</dbReference>
<name>A0ABT0AK21_9LACT</name>
<keyword evidence="4" id="KW-1185">Reference proteome</keyword>
<protein>
    <recommendedName>
        <fullName evidence="5">Phage tail protein</fullName>
    </recommendedName>
</protein>
<dbReference type="InterPro" id="IPR054738">
    <property type="entry name" value="Siphovirus-type_tail_C"/>
</dbReference>
<dbReference type="Gene3D" id="2.40.30.200">
    <property type="match status" value="1"/>
</dbReference>
<proteinExistence type="predicted"/>
<dbReference type="InterPro" id="IPR006520">
    <property type="entry name" value="Dit_BPSPP_N"/>
</dbReference>
<gene>
    <name evidence="3" type="ORF">GYN19_02880</name>
</gene>
<accession>A0ABT0AK21</accession>
<dbReference type="Pfam" id="PF05709">
    <property type="entry name" value="Sipho_tail"/>
    <property type="match status" value="1"/>
</dbReference>
<reference evidence="3 4" key="1">
    <citation type="journal article" date="2022" name="Microbiol. Res.">
        <title>Comparative genome analysis, predicted lifestyle and antimicrobial strategies of Lactococcus carnosus and Lactococcus paracarnosus isolated from meat.</title>
        <authorList>
            <person name="Werum V."/>
            <person name="Ehrmann M."/>
            <person name="Vogel R."/>
            <person name="Hilgarth M."/>
        </authorList>
    </citation>
    <scope>NUCLEOTIDE SEQUENCE [LARGE SCALE GENOMIC DNA]</scope>
    <source>
        <strain evidence="3 4">TMW21897</strain>
    </source>
</reference>
<sequence length="495" mass="55145">MSVSVFFDGNDLSDLIGVAEGYNAFDTAEWDNRTQTVGNGNGAVFTGRTHGIKVVPMPFYIKNDVKNKYDKLLKFLNVSEPKKLTFGNVVNRCYYAVPDGKIEFETLGENAGRGKITWIVPSGVSESIETKTVPVQLVNGILTANIDYAGSADAFPVFRVKHNDENGYIGAVSSSGTALELGNRGELDTTKLSEAVTIVDTTTFSEFKQYTGVNPENLRKGNTGTSGIVKEGDTNYWRLNNAGADNGYWHGSSYVFDFPADGTGHVGSKNVYSYFNAVFWAGAMGQTADMQVLFLDSKNQVVMGYDIYKVDTVGNQGVLAMLAGDGKGGVNVLRNEVFTTSHLESQNFFNKPRGDSDIRKNGGNITFYYRGEYPNFYVPELKDIEITKCMINQYQYGDRSGIKLMSYFDFRRLFIVNNDAKYIFDIKNRYEKKSNIVIDNGSAEIFKNGLPKNNELIDGSKFISLKPGQNKIEFYASSWVKSKPTITVEYRERWL</sequence>
<evidence type="ECO:0008006" key="5">
    <source>
        <dbReference type="Google" id="ProtNLM"/>
    </source>
</evidence>
<dbReference type="EMBL" id="JAAEDA010000003">
    <property type="protein sequence ID" value="MCJ1976903.1"/>
    <property type="molecule type" value="Genomic_DNA"/>
</dbReference>
<organism evidence="3 4">
    <name type="scientific">Pseudolactococcus paracarnosus</name>
    <dbReference type="NCBI Taxonomy" id="2749962"/>
    <lineage>
        <taxon>Bacteria</taxon>
        <taxon>Bacillati</taxon>
        <taxon>Bacillota</taxon>
        <taxon>Bacilli</taxon>
        <taxon>Lactobacillales</taxon>
        <taxon>Streptococcaceae</taxon>
        <taxon>Pseudolactococcus</taxon>
    </lineage>
</organism>
<dbReference type="NCBIfam" id="TIGR01633">
    <property type="entry name" value="phi3626_gp14_N"/>
    <property type="match status" value="1"/>
</dbReference>
<dbReference type="InterPro" id="IPR008841">
    <property type="entry name" value="Siphovirus-type_tail_N"/>
</dbReference>
<feature type="domain" description="Siphovirus-type tail component C-terminal" evidence="2">
    <location>
        <begin position="416"/>
        <end position="494"/>
    </location>
</feature>
<dbReference type="RefSeq" id="WP_243913774.1">
    <property type="nucleotide sequence ID" value="NZ_JAAEDA010000003.1"/>
</dbReference>
<evidence type="ECO:0000259" key="2">
    <source>
        <dbReference type="Pfam" id="PF22768"/>
    </source>
</evidence>
<evidence type="ECO:0000313" key="3">
    <source>
        <dbReference type="EMBL" id="MCJ1976903.1"/>
    </source>
</evidence>
<feature type="domain" description="Siphovirus-type tail component RIFT-related" evidence="1">
    <location>
        <begin position="29"/>
        <end position="117"/>
    </location>
</feature>
<evidence type="ECO:0000259" key="1">
    <source>
        <dbReference type="Pfam" id="PF05709"/>
    </source>
</evidence>
<dbReference type="Pfam" id="PF22768">
    <property type="entry name" value="SPP1_Dit"/>
    <property type="match status" value="1"/>
</dbReference>
<comment type="caution">
    <text evidence="3">The sequence shown here is derived from an EMBL/GenBank/DDBJ whole genome shotgun (WGS) entry which is preliminary data.</text>
</comment>